<feature type="domain" description="Zinc knuckle CX2CX4HX4C" evidence="3">
    <location>
        <begin position="209"/>
        <end position="255"/>
    </location>
</feature>
<protein>
    <recommendedName>
        <fullName evidence="5">DUF4283 domain-containing protein</fullName>
    </recommendedName>
</protein>
<dbReference type="SUPFAM" id="SSF56219">
    <property type="entry name" value="DNase I-like"/>
    <property type="match status" value="1"/>
</dbReference>
<dbReference type="AlphaFoldDB" id="A0A2N9IVG4"/>
<evidence type="ECO:0000313" key="4">
    <source>
        <dbReference type="EMBL" id="SPD29396.1"/>
    </source>
</evidence>
<dbReference type="Pfam" id="PF14392">
    <property type="entry name" value="zf-CCHC_4"/>
    <property type="match status" value="1"/>
</dbReference>
<evidence type="ECO:0000259" key="3">
    <source>
        <dbReference type="Pfam" id="PF14392"/>
    </source>
</evidence>
<organism evidence="4">
    <name type="scientific">Fagus sylvatica</name>
    <name type="common">Beechnut</name>
    <dbReference type="NCBI Taxonomy" id="28930"/>
    <lineage>
        <taxon>Eukaryota</taxon>
        <taxon>Viridiplantae</taxon>
        <taxon>Streptophyta</taxon>
        <taxon>Embryophyta</taxon>
        <taxon>Tracheophyta</taxon>
        <taxon>Spermatophyta</taxon>
        <taxon>Magnoliopsida</taxon>
        <taxon>eudicotyledons</taxon>
        <taxon>Gunneridae</taxon>
        <taxon>Pentapetalae</taxon>
        <taxon>rosids</taxon>
        <taxon>fabids</taxon>
        <taxon>Fagales</taxon>
        <taxon>Fagaceae</taxon>
        <taxon>Fagus</taxon>
    </lineage>
</organism>
<dbReference type="EMBL" id="OIVN01006270">
    <property type="protein sequence ID" value="SPD29396.1"/>
    <property type="molecule type" value="Genomic_DNA"/>
</dbReference>
<evidence type="ECO:0000256" key="1">
    <source>
        <dbReference type="SAM" id="MobiDB-lite"/>
    </source>
</evidence>
<dbReference type="Pfam" id="PF14111">
    <property type="entry name" value="DUF4283"/>
    <property type="match status" value="1"/>
</dbReference>
<name>A0A2N9IVG4_FAGSY</name>
<dbReference type="InterPro" id="IPR025836">
    <property type="entry name" value="Zn_knuckle_CX2CX4HX4C"/>
</dbReference>
<dbReference type="PANTHER" id="PTHR33710:SF71">
    <property type="entry name" value="ENDONUCLEASE_EXONUCLEASE_PHOSPHATASE DOMAIN-CONTAINING PROTEIN"/>
    <property type="match status" value="1"/>
</dbReference>
<gene>
    <name evidence="4" type="ORF">FSB_LOCUS57278</name>
</gene>
<reference evidence="4" key="1">
    <citation type="submission" date="2018-02" db="EMBL/GenBank/DDBJ databases">
        <authorList>
            <person name="Cohen D.B."/>
            <person name="Kent A.D."/>
        </authorList>
    </citation>
    <scope>NUCLEOTIDE SEQUENCE</scope>
</reference>
<accession>A0A2N9IVG4</accession>
<dbReference type="InterPro" id="IPR025558">
    <property type="entry name" value="DUF4283"/>
</dbReference>
<evidence type="ECO:0000259" key="2">
    <source>
        <dbReference type="Pfam" id="PF14111"/>
    </source>
</evidence>
<dbReference type="PANTHER" id="PTHR33710">
    <property type="entry name" value="BNAC02G09200D PROTEIN"/>
    <property type="match status" value="1"/>
</dbReference>
<dbReference type="Gene3D" id="3.60.10.10">
    <property type="entry name" value="Endonuclease/exonuclease/phosphatase"/>
    <property type="match status" value="1"/>
</dbReference>
<feature type="domain" description="DUF4283" evidence="2">
    <location>
        <begin position="98"/>
        <end position="176"/>
    </location>
</feature>
<evidence type="ECO:0008006" key="5">
    <source>
        <dbReference type="Google" id="ProtNLM"/>
    </source>
</evidence>
<feature type="region of interest" description="Disordered" evidence="1">
    <location>
        <begin position="283"/>
        <end position="322"/>
    </location>
</feature>
<proteinExistence type="predicted"/>
<sequence>MRRSRWRSDLAISSHTTPLIWVFNLLSNHTVANPRSLKTCRLSARFFNHTSLGLRVISLQVMAEELAEMCRRMRLSEPERSNLRLRSGKIQQSKTEAKFSLLFRLLTSRPFNGEAFKGTVRNLWASVGGITVRDIDDNLFLAVFNRGDDMERVIVQSPWKFDKKLIQMIRFEADMQPRYVKFVYSAFWIRIYNLPILSMGRYLRIRVEIDVTKPLLRGKILESEDGKPFWVDFHYEHLPIFCYRFGRIGHSGNECVEGRRSGGDQMVATDRFGSWLRAVPARVGRSSRRPRETVQPDDDLEGSPSQGAAEEESSMPRITDPLVQRKCGDVLEDTGNLGVVGDLEINTDNNELFEKLAQKGEDGQDTGVVQISELEGIAHMDKDGFGQWIPTELHDASCGDDNMDVILIVGQTITNLSHPRAIPLNDKGKKVMGSCSEYDVGPKLDGKWKRRAQNIDHQGLPLQSPRTDLASRKRNLEDSLHGHLESDNNLKKKSKTGSGVATIAELHGLVKSEVPKLVFLMETRLPVRKLEFLRVKLSMCGCFGVDRRRFGGGLALFWDASVSLHIQSYSSYHINAYVFQEDGVAWRLTGFYGHPKTALRYRSWSLLRRLHGLSDKPWLLLGDFNKIVALEEKFGREDRSFRQMAGFRGALSDCSLMDLGFVRPEFTWSNNRKDDDLVQVRLDRGVASQEWRSLFPEATVRHVSVVHSDHLGLLLELVPCMPQVRKKKNRLFHFDHTWVREEDCEGVIAEAWNSSHLGTPMFCLT</sequence>
<dbReference type="InterPro" id="IPR036691">
    <property type="entry name" value="Endo/exonu/phosph_ase_sf"/>
</dbReference>